<evidence type="ECO:0000313" key="3">
    <source>
        <dbReference type="Proteomes" id="UP000675880"/>
    </source>
</evidence>
<protein>
    <submittedName>
        <fullName evidence="2">Uncharacterized protein</fullName>
    </submittedName>
</protein>
<feature type="region of interest" description="Disordered" evidence="1">
    <location>
        <begin position="85"/>
        <end position="106"/>
    </location>
</feature>
<name>A0ABM8QNH1_9BACT</name>
<dbReference type="EMBL" id="CAJNBJ010000001">
    <property type="protein sequence ID" value="CAE6706694.1"/>
    <property type="molecule type" value="Genomic_DNA"/>
</dbReference>
<dbReference type="Proteomes" id="UP000675880">
    <property type="component" value="Unassembled WGS sequence"/>
</dbReference>
<evidence type="ECO:0000313" key="2">
    <source>
        <dbReference type="EMBL" id="CAE6706694.1"/>
    </source>
</evidence>
<gene>
    <name evidence="2" type="ORF">NSPZN2_11013</name>
</gene>
<keyword evidence="3" id="KW-1185">Reference proteome</keyword>
<comment type="caution">
    <text evidence="2">The sequence shown here is derived from an EMBL/GenBank/DDBJ whole genome shotgun (WGS) entry which is preliminary data.</text>
</comment>
<reference evidence="2 3" key="1">
    <citation type="submission" date="2021-02" db="EMBL/GenBank/DDBJ databases">
        <authorList>
            <person name="Han P."/>
        </authorList>
    </citation>
    <scope>NUCLEOTIDE SEQUENCE [LARGE SCALE GENOMIC DNA]</scope>
    <source>
        <strain evidence="2">Candidatus Nitrospira sp. ZN2</strain>
    </source>
</reference>
<organism evidence="2 3">
    <name type="scientific">Nitrospira defluvii</name>
    <dbReference type="NCBI Taxonomy" id="330214"/>
    <lineage>
        <taxon>Bacteria</taxon>
        <taxon>Pseudomonadati</taxon>
        <taxon>Nitrospirota</taxon>
        <taxon>Nitrospiria</taxon>
        <taxon>Nitrospirales</taxon>
        <taxon>Nitrospiraceae</taxon>
        <taxon>Nitrospira</taxon>
    </lineage>
</organism>
<evidence type="ECO:0000256" key="1">
    <source>
        <dbReference type="SAM" id="MobiDB-lite"/>
    </source>
</evidence>
<proteinExistence type="predicted"/>
<sequence length="106" mass="11595">MSRWQAPHHSIHNSCFREKIGQTSARSAGYATQAAQSPSLSISPDVMFPLLTEPITSAIIRQLYGPLVCASSSLKTKPKWARLSNEPLKKRVMPSTSAKTARRGST</sequence>
<accession>A0ABM8QNH1</accession>